<dbReference type="PANTHER" id="PTHR43687:SF3">
    <property type="entry name" value="4FE-4S FERREDOXIN-TYPE DOMAIN-CONTAINING PROTEIN"/>
    <property type="match status" value="1"/>
</dbReference>
<evidence type="ECO:0000256" key="2">
    <source>
        <dbReference type="ARBA" id="ARBA00022723"/>
    </source>
</evidence>
<dbReference type="SUPFAM" id="SSF54862">
    <property type="entry name" value="4Fe-4S ferredoxins"/>
    <property type="match status" value="1"/>
</dbReference>
<proteinExistence type="predicted"/>
<keyword evidence="1" id="KW-0004">4Fe-4S</keyword>
<keyword evidence="7" id="KW-1185">Reference proteome</keyword>
<evidence type="ECO:0000256" key="1">
    <source>
        <dbReference type="ARBA" id="ARBA00022485"/>
    </source>
</evidence>
<dbReference type="PROSITE" id="PS51379">
    <property type="entry name" value="4FE4S_FER_2"/>
    <property type="match status" value="2"/>
</dbReference>
<reference evidence="7" key="1">
    <citation type="submission" date="2016-10" db="EMBL/GenBank/DDBJ databases">
        <authorList>
            <person name="Varghese N."/>
            <person name="Submissions S."/>
        </authorList>
    </citation>
    <scope>NUCLEOTIDE SEQUENCE [LARGE SCALE GENOMIC DNA]</scope>
    <source>
        <strain evidence="7">DSM 13327</strain>
    </source>
</reference>
<accession>A0A1I4H2Q5</accession>
<gene>
    <name evidence="6" type="ORF">SAMN04490355_1002110</name>
</gene>
<dbReference type="PROSITE" id="PS00198">
    <property type="entry name" value="4FE4S_FER_1"/>
    <property type="match status" value="1"/>
</dbReference>
<evidence type="ECO:0000259" key="5">
    <source>
        <dbReference type="PROSITE" id="PS51379"/>
    </source>
</evidence>
<dbReference type="Proteomes" id="UP000199520">
    <property type="component" value="Unassembled WGS sequence"/>
</dbReference>
<dbReference type="Pfam" id="PF13237">
    <property type="entry name" value="Fer4_10"/>
    <property type="match status" value="1"/>
</dbReference>
<keyword evidence="3" id="KW-0408">Iron</keyword>
<dbReference type="RefSeq" id="WP_090932269.1">
    <property type="nucleotide sequence ID" value="NZ_FOTS01000002.1"/>
</dbReference>
<dbReference type="PANTHER" id="PTHR43687">
    <property type="entry name" value="ADENYLYLSULFATE REDUCTASE, BETA SUBUNIT"/>
    <property type="match status" value="1"/>
</dbReference>
<dbReference type="InterPro" id="IPR017900">
    <property type="entry name" value="4Fe4S_Fe_S_CS"/>
</dbReference>
<dbReference type="GO" id="GO:0046872">
    <property type="term" value="F:metal ion binding"/>
    <property type="evidence" value="ECO:0007669"/>
    <property type="project" value="UniProtKB-KW"/>
</dbReference>
<keyword evidence="4" id="KW-0411">Iron-sulfur</keyword>
<dbReference type="GO" id="GO:0051539">
    <property type="term" value="F:4 iron, 4 sulfur cluster binding"/>
    <property type="evidence" value="ECO:0007669"/>
    <property type="project" value="UniProtKB-KW"/>
</dbReference>
<dbReference type="Gene3D" id="3.30.70.20">
    <property type="match status" value="1"/>
</dbReference>
<feature type="domain" description="4Fe-4S ferredoxin-type" evidence="5">
    <location>
        <begin position="31"/>
        <end position="61"/>
    </location>
</feature>
<keyword evidence="2" id="KW-0479">Metal-binding</keyword>
<sequence>MSIKIDIHKCTGCGKCREVCPGSLLAEDSAGKTQIKYPKECWGCTSCVKECNFNAIQYYLGADMGGKGSFLYTKQEGQLLHWIIVAPDGSRQILTIDKRQANAY</sequence>
<evidence type="ECO:0000313" key="7">
    <source>
        <dbReference type="Proteomes" id="UP000199520"/>
    </source>
</evidence>
<protein>
    <submittedName>
        <fullName evidence="6">Dissimilatory adenylylsulfate reductase beta subunit</fullName>
    </submittedName>
</protein>
<feature type="domain" description="4Fe-4S ferredoxin-type" evidence="5">
    <location>
        <begin position="1"/>
        <end position="30"/>
    </location>
</feature>
<dbReference type="OrthoDB" id="9807879at2"/>
<name>A0A1I4H2Q5_9FIRM</name>
<dbReference type="STRING" id="1123291.SAMN04490355_1002110"/>
<evidence type="ECO:0000256" key="3">
    <source>
        <dbReference type="ARBA" id="ARBA00023004"/>
    </source>
</evidence>
<organism evidence="6 7">
    <name type="scientific">Pelosinus propionicus DSM 13327</name>
    <dbReference type="NCBI Taxonomy" id="1123291"/>
    <lineage>
        <taxon>Bacteria</taxon>
        <taxon>Bacillati</taxon>
        <taxon>Bacillota</taxon>
        <taxon>Negativicutes</taxon>
        <taxon>Selenomonadales</taxon>
        <taxon>Sporomusaceae</taxon>
        <taxon>Pelosinus</taxon>
    </lineage>
</organism>
<dbReference type="InterPro" id="IPR017896">
    <property type="entry name" value="4Fe4S_Fe-S-bd"/>
</dbReference>
<dbReference type="InterPro" id="IPR050572">
    <property type="entry name" value="Fe-S_Ferredoxin"/>
</dbReference>
<evidence type="ECO:0000256" key="4">
    <source>
        <dbReference type="ARBA" id="ARBA00023014"/>
    </source>
</evidence>
<dbReference type="EMBL" id="FOTS01000002">
    <property type="protein sequence ID" value="SFL36070.1"/>
    <property type="molecule type" value="Genomic_DNA"/>
</dbReference>
<dbReference type="AlphaFoldDB" id="A0A1I4H2Q5"/>
<evidence type="ECO:0000313" key="6">
    <source>
        <dbReference type="EMBL" id="SFL36070.1"/>
    </source>
</evidence>